<comment type="caution">
    <text evidence="1">The sequence shown here is derived from an EMBL/GenBank/DDBJ whole genome shotgun (WGS) entry which is preliminary data.</text>
</comment>
<proteinExistence type="predicted"/>
<reference evidence="1" key="1">
    <citation type="journal article" date="2014" name="Front. Microbiol.">
        <title>High frequency of phylogenetically diverse reductive dehalogenase-homologous genes in deep subseafloor sedimentary metagenomes.</title>
        <authorList>
            <person name="Kawai M."/>
            <person name="Futagami T."/>
            <person name="Toyoda A."/>
            <person name="Takaki Y."/>
            <person name="Nishi S."/>
            <person name="Hori S."/>
            <person name="Arai W."/>
            <person name="Tsubouchi T."/>
            <person name="Morono Y."/>
            <person name="Uchiyama I."/>
            <person name="Ito T."/>
            <person name="Fujiyama A."/>
            <person name="Inagaki F."/>
            <person name="Takami H."/>
        </authorList>
    </citation>
    <scope>NUCLEOTIDE SEQUENCE</scope>
    <source>
        <strain evidence="1">Expedition CK06-06</strain>
    </source>
</reference>
<evidence type="ECO:0000313" key="1">
    <source>
        <dbReference type="EMBL" id="GAH41305.1"/>
    </source>
</evidence>
<sequence>TVVWLERTKAADPADPGRVAVCLWGENAGRR</sequence>
<accession>X1G8Z3</accession>
<name>X1G8Z3_9ZZZZ</name>
<protein>
    <submittedName>
        <fullName evidence="1">Uncharacterized protein</fullName>
    </submittedName>
</protein>
<dbReference type="EMBL" id="BARU01009765">
    <property type="protein sequence ID" value="GAH41305.1"/>
    <property type="molecule type" value="Genomic_DNA"/>
</dbReference>
<organism evidence="1">
    <name type="scientific">marine sediment metagenome</name>
    <dbReference type="NCBI Taxonomy" id="412755"/>
    <lineage>
        <taxon>unclassified sequences</taxon>
        <taxon>metagenomes</taxon>
        <taxon>ecological metagenomes</taxon>
    </lineage>
</organism>
<dbReference type="AlphaFoldDB" id="X1G8Z3"/>
<gene>
    <name evidence="1" type="ORF">S03H2_18786</name>
</gene>
<feature type="non-terminal residue" evidence="1">
    <location>
        <position position="1"/>
    </location>
</feature>